<gene>
    <name evidence="2" type="ORF">C450_02259</name>
</gene>
<feature type="domain" description="Thiamine pyrophosphate enzyme N-terminal TPP-binding" evidence="1">
    <location>
        <begin position="10"/>
        <end position="92"/>
    </location>
</feature>
<dbReference type="InterPro" id="IPR012001">
    <property type="entry name" value="Thiamin_PyroP_enz_TPP-bd_dom"/>
</dbReference>
<keyword evidence="3" id="KW-1185">Reference proteome</keyword>
<dbReference type="CDD" id="cd07035">
    <property type="entry name" value="TPP_PYR_POX_like"/>
    <property type="match status" value="1"/>
</dbReference>
<protein>
    <recommendedName>
        <fullName evidence="1">Thiamine pyrophosphate enzyme N-terminal TPP-binding domain-containing protein</fullName>
    </recommendedName>
</protein>
<organism evidence="2 3">
    <name type="scientific">Halococcus salifodinae DSM 8989</name>
    <dbReference type="NCBI Taxonomy" id="1227456"/>
    <lineage>
        <taxon>Archaea</taxon>
        <taxon>Methanobacteriati</taxon>
        <taxon>Methanobacteriota</taxon>
        <taxon>Stenosarchaea group</taxon>
        <taxon>Halobacteria</taxon>
        <taxon>Halobacteriales</taxon>
        <taxon>Halococcaceae</taxon>
        <taxon>Halococcus</taxon>
    </lineage>
</organism>
<dbReference type="AlphaFoldDB" id="M0NC79"/>
<dbReference type="SUPFAM" id="SSF52518">
    <property type="entry name" value="Thiamin diphosphate-binding fold (THDP-binding)"/>
    <property type="match status" value="1"/>
</dbReference>
<dbReference type="Proteomes" id="UP000011625">
    <property type="component" value="Unassembled WGS sequence"/>
</dbReference>
<evidence type="ECO:0000259" key="1">
    <source>
        <dbReference type="Pfam" id="PF02776"/>
    </source>
</evidence>
<name>M0NC79_9EURY</name>
<evidence type="ECO:0000313" key="3">
    <source>
        <dbReference type="Proteomes" id="UP000011625"/>
    </source>
</evidence>
<proteinExistence type="predicted"/>
<evidence type="ECO:0000313" key="2">
    <source>
        <dbReference type="EMBL" id="EMA55552.1"/>
    </source>
</evidence>
<dbReference type="Pfam" id="PF02776">
    <property type="entry name" value="TPP_enzyme_N"/>
    <property type="match status" value="1"/>
</dbReference>
<dbReference type="PATRIC" id="fig|1227456.3.peg.473"/>
<dbReference type="STRING" id="1227456.C450_02259"/>
<dbReference type="Gene3D" id="3.40.50.970">
    <property type="match status" value="1"/>
</dbReference>
<comment type="caution">
    <text evidence="2">The sequence shown here is derived from an EMBL/GenBank/DDBJ whole genome shotgun (WGS) entry which is preliminary data.</text>
</comment>
<sequence length="99" mass="10477">MVGTTIIINESITDVLKAEDVEYLVGLPSNPLFGTEIPEDAEIRTIITRQGRTALHMADGIGRASSGENIAAFVCQPGPGTEKSVENVGCATQCVPRHP</sequence>
<dbReference type="GO" id="GO:0006082">
    <property type="term" value="P:organic acid metabolic process"/>
    <property type="evidence" value="ECO:0007669"/>
    <property type="project" value="UniProtKB-ARBA"/>
</dbReference>
<accession>M0NC79</accession>
<dbReference type="GO" id="GO:0044272">
    <property type="term" value="P:sulfur compound biosynthetic process"/>
    <property type="evidence" value="ECO:0007669"/>
    <property type="project" value="UniProtKB-ARBA"/>
</dbReference>
<reference evidence="2 3" key="1">
    <citation type="journal article" date="2014" name="PLoS Genet.">
        <title>Phylogenetically driven sequencing of extremely halophilic archaea reveals strategies for static and dynamic osmo-response.</title>
        <authorList>
            <person name="Becker E.A."/>
            <person name="Seitzer P.M."/>
            <person name="Tritt A."/>
            <person name="Larsen D."/>
            <person name="Krusor M."/>
            <person name="Yao A.I."/>
            <person name="Wu D."/>
            <person name="Madern D."/>
            <person name="Eisen J.A."/>
            <person name="Darling A.E."/>
            <person name="Facciotti M.T."/>
        </authorList>
    </citation>
    <scope>NUCLEOTIDE SEQUENCE [LARGE SCALE GENOMIC DNA]</scope>
    <source>
        <strain evidence="2 3">DSM 8989</strain>
    </source>
</reference>
<dbReference type="InterPro" id="IPR029061">
    <property type="entry name" value="THDP-binding"/>
</dbReference>
<dbReference type="EMBL" id="AOME01000013">
    <property type="protein sequence ID" value="EMA55552.1"/>
    <property type="molecule type" value="Genomic_DNA"/>
</dbReference>
<dbReference type="GO" id="GO:0030976">
    <property type="term" value="F:thiamine pyrophosphate binding"/>
    <property type="evidence" value="ECO:0007669"/>
    <property type="project" value="InterPro"/>
</dbReference>